<keyword evidence="2 5" id="KW-0238">DNA-binding</keyword>
<evidence type="ECO:0000259" key="4">
    <source>
        <dbReference type="PROSITE" id="PS01124"/>
    </source>
</evidence>
<dbReference type="PANTHER" id="PTHR47894:SF1">
    <property type="entry name" value="HTH-TYPE TRANSCRIPTIONAL REGULATOR VQSM"/>
    <property type="match status" value="1"/>
</dbReference>
<name>A0A239FEG9_9PSED</name>
<evidence type="ECO:0000256" key="3">
    <source>
        <dbReference type="ARBA" id="ARBA00023163"/>
    </source>
</evidence>
<evidence type="ECO:0000256" key="2">
    <source>
        <dbReference type="ARBA" id="ARBA00023125"/>
    </source>
</evidence>
<dbReference type="Pfam" id="PF12625">
    <property type="entry name" value="Arabinose_bd"/>
    <property type="match status" value="1"/>
</dbReference>
<proteinExistence type="predicted"/>
<evidence type="ECO:0000313" key="6">
    <source>
        <dbReference type="Proteomes" id="UP000242915"/>
    </source>
</evidence>
<organism evidence="5 6">
    <name type="scientific">Pseudomonas segetis</name>
    <dbReference type="NCBI Taxonomy" id="298908"/>
    <lineage>
        <taxon>Bacteria</taxon>
        <taxon>Pseudomonadati</taxon>
        <taxon>Pseudomonadota</taxon>
        <taxon>Gammaproteobacteria</taxon>
        <taxon>Pseudomonadales</taxon>
        <taxon>Pseudomonadaceae</taxon>
        <taxon>Pseudomonas</taxon>
    </lineage>
</organism>
<dbReference type="EMBL" id="FZOG01000003">
    <property type="protein sequence ID" value="SNS55316.1"/>
    <property type="molecule type" value="Genomic_DNA"/>
</dbReference>
<protein>
    <submittedName>
        <fullName evidence="5">AraC-type DNA-binding protein</fullName>
    </submittedName>
</protein>
<dbReference type="PANTHER" id="PTHR47894">
    <property type="entry name" value="HTH-TYPE TRANSCRIPTIONAL REGULATOR GADX"/>
    <property type="match status" value="1"/>
</dbReference>
<dbReference type="GO" id="GO:0003700">
    <property type="term" value="F:DNA-binding transcription factor activity"/>
    <property type="evidence" value="ECO:0007669"/>
    <property type="project" value="InterPro"/>
</dbReference>
<dbReference type="Pfam" id="PF12833">
    <property type="entry name" value="HTH_18"/>
    <property type="match status" value="1"/>
</dbReference>
<evidence type="ECO:0000313" key="5">
    <source>
        <dbReference type="EMBL" id="SNS55316.1"/>
    </source>
</evidence>
<reference evidence="6" key="1">
    <citation type="submission" date="2017-06" db="EMBL/GenBank/DDBJ databases">
        <authorList>
            <person name="Varghese N."/>
            <person name="Submissions S."/>
        </authorList>
    </citation>
    <scope>NUCLEOTIDE SEQUENCE [LARGE SCALE GENOMIC DNA]</scope>
    <source>
        <strain evidence="6">CIP 108523</strain>
    </source>
</reference>
<dbReference type="Gene3D" id="1.10.10.60">
    <property type="entry name" value="Homeodomain-like"/>
    <property type="match status" value="1"/>
</dbReference>
<accession>A0A239FEG9</accession>
<dbReference type="AlphaFoldDB" id="A0A239FEG9"/>
<dbReference type="InterPro" id="IPR020449">
    <property type="entry name" value="Tscrpt_reg_AraC-type_HTH"/>
</dbReference>
<dbReference type="PRINTS" id="PR00032">
    <property type="entry name" value="HTHARAC"/>
</dbReference>
<keyword evidence="6" id="KW-1185">Reference proteome</keyword>
<dbReference type="PROSITE" id="PS01124">
    <property type="entry name" value="HTH_ARAC_FAMILY_2"/>
    <property type="match status" value="1"/>
</dbReference>
<dbReference type="GO" id="GO:0000976">
    <property type="term" value="F:transcription cis-regulatory region binding"/>
    <property type="evidence" value="ECO:0007669"/>
    <property type="project" value="TreeGrafter"/>
</dbReference>
<dbReference type="SMART" id="SM00342">
    <property type="entry name" value="HTH_ARAC"/>
    <property type="match status" value="1"/>
</dbReference>
<dbReference type="SUPFAM" id="SSF46689">
    <property type="entry name" value="Homeodomain-like"/>
    <property type="match status" value="1"/>
</dbReference>
<dbReference type="InterPro" id="IPR009057">
    <property type="entry name" value="Homeodomain-like_sf"/>
</dbReference>
<dbReference type="InterPro" id="IPR032687">
    <property type="entry name" value="AraC-type_N"/>
</dbReference>
<dbReference type="GO" id="GO:0005829">
    <property type="term" value="C:cytosol"/>
    <property type="evidence" value="ECO:0007669"/>
    <property type="project" value="TreeGrafter"/>
</dbReference>
<keyword evidence="3" id="KW-0804">Transcription</keyword>
<dbReference type="InterPro" id="IPR018060">
    <property type="entry name" value="HTH_AraC"/>
</dbReference>
<sequence>MADCQPGRCHCDLHYRKAAALGKIPGMQKSSLSHPHASVSASITLAVLHAATRLGLSREALLLDCGLTETQLLDPDARVPFTVQEHLWQLLGSRLHLTEPGLAIGVNLAPGPFSVLGYLLQSSQTLDDALKAGMRYQRLVGEGGEIHVQELAEGLQIQYRPLHPGQPATRTRVMALMACWVQMFDPLLDDFYLISAQFAHGQPDDLDPYRKIFACDLQFDCAEYAIVLPHQLRNACLIQANQPLQALLRQHAEALLARLPGTGISTRVVALLGEQLAHGEPHRGELARALNLSERTLQRRLADEGCSYQQLLNDTRRQLAERHLSSGKLPAAEIALLLGYSEPSVFFRAFRQWTGLTPGEYRARVSRQGETSS</sequence>
<keyword evidence="1" id="KW-0805">Transcription regulation</keyword>
<dbReference type="Proteomes" id="UP000242915">
    <property type="component" value="Unassembled WGS sequence"/>
</dbReference>
<feature type="domain" description="HTH araC/xylS-type" evidence="4">
    <location>
        <begin position="266"/>
        <end position="364"/>
    </location>
</feature>
<evidence type="ECO:0000256" key="1">
    <source>
        <dbReference type="ARBA" id="ARBA00023015"/>
    </source>
</evidence>
<gene>
    <name evidence="5" type="ORF">SAMN05216255_2578</name>
</gene>